<accession>A0A0T5NVV4</accession>
<dbReference type="OrthoDB" id="8560762at2"/>
<dbReference type="AlphaFoldDB" id="A0A0T5NVV4"/>
<name>A0A0T5NVV4_9RHOB</name>
<protein>
    <recommendedName>
        <fullName evidence="4">DUF4760 domain-containing protein</fullName>
    </recommendedName>
</protein>
<dbReference type="EMBL" id="LAXJ01000008">
    <property type="protein sequence ID" value="KRS12870.1"/>
    <property type="molecule type" value="Genomic_DNA"/>
</dbReference>
<gene>
    <name evidence="2" type="ORF">XM53_09920</name>
</gene>
<reference evidence="2 3" key="1">
    <citation type="submission" date="2015-04" db="EMBL/GenBank/DDBJ databases">
        <title>The draft genome sequence of Roseovarius sp.R12b.</title>
        <authorList>
            <person name="Li G."/>
            <person name="Lai Q."/>
            <person name="Shao Z."/>
            <person name="Yan P."/>
        </authorList>
    </citation>
    <scope>NUCLEOTIDE SEQUENCE [LARGE SCALE GENOMIC DNA]</scope>
    <source>
        <strain evidence="2 3">R12B</strain>
    </source>
</reference>
<keyword evidence="3" id="KW-1185">Reference proteome</keyword>
<proteinExistence type="predicted"/>
<keyword evidence="1" id="KW-0812">Transmembrane</keyword>
<sequence length="158" mass="18742">MLWLEALSYVVTILGFPAAIFVILREERLRRKNEMSELHRHLSEEYDNFLRLVMDNSDLLLMSRMSLPEPVSDEQRERTEIIFRMLVSLFEKAFIILYTDDLQGDAKRQWLSWKDDMIEWCHREDFRASLPALLEGEDDAFRQYLMSLAETQAAPHAT</sequence>
<keyword evidence="1" id="KW-0472">Membrane</keyword>
<evidence type="ECO:0000313" key="3">
    <source>
        <dbReference type="Proteomes" id="UP000051295"/>
    </source>
</evidence>
<dbReference type="Proteomes" id="UP000051295">
    <property type="component" value="Unassembled WGS sequence"/>
</dbReference>
<organism evidence="2 3">
    <name type="scientific">Roseovarius atlanticus</name>
    <dbReference type="NCBI Taxonomy" id="1641875"/>
    <lineage>
        <taxon>Bacteria</taxon>
        <taxon>Pseudomonadati</taxon>
        <taxon>Pseudomonadota</taxon>
        <taxon>Alphaproteobacteria</taxon>
        <taxon>Rhodobacterales</taxon>
        <taxon>Roseobacteraceae</taxon>
        <taxon>Roseovarius</taxon>
    </lineage>
</organism>
<evidence type="ECO:0008006" key="4">
    <source>
        <dbReference type="Google" id="ProtNLM"/>
    </source>
</evidence>
<evidence type="ECO:0000256" key="1">
    <source>
        <dbReference type="SAM" id="Phobius"/>
    </source>
</evidence>
<dbReference type="PATRIC" id="fig|1641875.4.peg.4397"/>
<comment type="caution">
    <text evidence="2">The sequence shown here is derived from an EMBL/GenBank/DDBJ whole genome shotgun (WGS) entry which is preliminary data.</text>
</comment>
<feature type="transmembrane region" description="Helical" evidence="1">
    <location>
        <begin position="6"/>
        <end position="24"/>
    </location>
</feature>
<evidence type="ECO:0000313" key="2">
    <source>
        <dbReference type="EMBL" id="KRS12870.1"/>
    </source>
</evidence>
<keyword evidence="1" id="KW-1133">Transmembrane helix</keyword>
<dbReference type="RefSeq" id="WP_057792823.1">
    <property type="nucleotide sequence ID" value="NZ_LAXJ01000008.1"/>
</dbReference>